<dbReference type="InterPro" id="IPR046346">
    <property type="entry name" value="Aminoacid_DH-like_N_sf"/>
</dbReference>
<dbReference type="InterPro" id="IPR006096">
    <property type="entry name" value="Glu/Leu/Phe/Val/Trp_DH_C"/>
</dbReference>
<keyword evidence="8" id="KW-1185">Reference proteome</keyword>
<sequence>MSETVIKINLDKYNIDGEAILVIDTVERSAPAKGGIRVRTNVTEEEIAELSAEMTKKCLLADLPFGGAKGGIRLKNLEQVEQAMYAFGRELAKIDFIPYKWCAAPDVNTDSKAVDAYVAGCASVRGWRKARLAATGKSTGIPHELGSTAYGVVLCITEVVKNMGIDIKFEGSTAIIEGIGEVGGNAIKLLVDIGIKVCGISDITGSIYDENGLDSDMLKQFIKEKRSVKDMTKEFKDAEFNISPSTMLVKKADVLVLAGPGRSLNEENAKKLQVKLIAEGANIAYSSKLARKLVNDKGILSIPGIIANSGGVISSYEEWILENENKIQLSIDEKWNRVKQCIDVRIKKNIKELCSKIKVNPEKITYEHALIMAEERLNHLRFENSKLRKQTKKINKELEEKFSVYTK</sequence>
<dbReference type="InterPro" id="IPR014362">
    <property type="entry name" value="Glu_DH"/>
</dbReference>
<accession>A0ABW8SPI5</accession>
<reference evidence="7 8" key="1">
    <citation type="submission" date="2024-11" db="EMBL/GenBank/DDBJ databases">
        <authorList>
            <person name="Heng Y.C."/>
            <person name="Lim A.C.H."/>
            <person name="Lee J.K.Y."/>
            <person name="Kittelmann S."/>
        </authorList>
    </citation>
    <scope>NUCLEOTIDE SEQUENCE [LARGE SCALE GENOMIC DNA]</scope>
    <source>
        <strain evidence="7 8">WILCCON 0269</strain>
    </source>
</reference>
<organism evidence="7 8">
    <name type="scientific">Candidatus Clostridium eludens</name>
    <dbReference type="NCBI Taxonomy" id="3381663"/>
    <lineage>
        <taxon>Bacteria</taxon>
        <taxon>Bacillati</taxon>
        <taxon>Bacillota</taxon>
        <taxon>Clostridia</taxon>
        <taxon>Eubacteriales</taxon>
        <taxon>Clostridiaceae</taxon>
        <taxon>Clostridium</taxon>
    </lineage>
</organism>
<dbReference type="InterPro" id="IPR006095">
    <property type="entry name" value="Glu/Leu/Phe/Val/Trp_DH"/>
</dbReference>
<dbReference type="SMART" id="SM00839">
    <property type="entry name" value="ELFV_dehydrog"/>
    <property type="match status" value="1"/>
</dbReference>
<evidence type="ECO:0000256" key="1">
    <source>
        <dbReference type="ARBA" id="ARBA00006382"/>
    </source>
</evidence>
<evidence type="ECO:0000313" key="7">
    <source>
        <dbReference type="EMBL" id="MFL0196635.1"/>
    </source>
</evidence>
<evidence type="ECO:0000256" key="2">
    <source>
        <dbReference type="ARBA" id="ARBA00012896"/>
    </source>
</evidence>
<dbReference type="Pfam" id="PF02812">
    <property type="entry name" value="ELFV_dehydrog_N"/>
    <property type="match status" value="1"/>
</dbReference>
<dbReference type="GO" id="GO:0016491">
    <property type="term" value="F:oxidoreductase activity"/>
    <property type="evidence" value="ECO:0007669"/>
    <property type="project" value="UniProtKB-KW"/>
</dbReference>
<dbReference type="PANTHER" id="PTHR11606">
    <property type="entry name" value="GLUTAMATE DEHYDROGENASE"/>
    <property type="match status" value="1"/>
</dbReference>
<dbReference type="SUPFAM" id="SSF51735">
    <property type="entry name" value="NAD(P)-binding Rossmann-fold domains"/>
    <property type="match status" value="1"/>
</dbReference>
<dbReference type="PRINTS" id="PR00082">
    <property type="entry name" value="GLFDHDRGNASE"/>
</dbReference>
<evidence type="ECO:0000313" key="8">
    <source>
        <dbReference type="Proteomes" id="UP001623660"/>
    </source>
</evidence>
<gene>
    <name evidence="7" type="ORF">ACJDU8_13865</name>
</gene>
<keyword evidence="3 4" id="KW-0560">Oxidoreductase</keyword>
<dbReference type="PIRSF" id="PIRSF000185">
    <property type="entry name" value="Glu_DH"/>
    <property type="match status" value="1"/>
</dbReference>
<comment type="caution">
    <text evidence="7">The sequence shown here is derived from an EMBL/GenBank/DDBJ whole genome shotgun (WGS) entry which is preliminary data.</text>
</comment>
<proteinExistence type="inferred from homology"/>
<dbReference type="PANTHER" id="PTHR11606:SF13">
    <property type="entry name" value="GLUTAMATE DEHYDROGENASE 1, MITOCHONDRIAL"/>
    <property type="match status" value="1"/>
</dbReference>
<dbReference type="InterPro" id="IPR036291">
    <property type="entry name" value="NAD(P)-bd_dom_sf"/>
</dbReference>
<dbReference type="RefSeq" id="WP_406792743.1">
    <property type="nucleotide sequence ID" value="NZ_JBJHZX010000020.1"/>
</dbReference>
<name>A0ABW8SPI5_9CLOT</name>
<dbReference type="Gene3D" id="3.40.50.10860">
    <property type="entry name" value="Leucine Dehydrogenase, chain A, domain 1"/>
    <property type="match status" value="1"/>
</dbReference>
<comment type="similarity">
    <text evidence="1 4 5">Belongs to the Glu/Leu/Phe/Val dehydrogenases family.</text>
</comment>
<dbReference type="SUPFAM" id="SSF53223">
    <property type="entry name" value="Aminoacid dehydrogenase-like, N-terminal domain"/>
    <property type="match status" value="1"/>
</dbReference>
<evidence type="ECO:0000259" key="6">
    <source>
        <dbReference type="SMART" id="SM00839"/>
    </source>
</evidence>
<evidence type="ECO:0000256" key="5">
    <source>
        <dbReference type="RuleBase" id="RU004417"/>
    </source>
</evidence>
<protein>
    <recommendedName>
        <fullName evidence="2 4">Glutamate dehydrogenase</fullName>
    </recommendedName>
</protein>
<dbReference type="Gene3D" id="3.40.50.720">
    <property type="entry name" value="NAD(P)-binding Rossmann-like Domain"/>
    <property type="match status" value="1"/>
</dbReference>
<dbReference type="InterPro" id="IPR006097">
    <property type="entry name" value="Glu/Leu/Phe/Val/Trp_DH_dimer"/>
</dbReference>
<evidence type="ECO:0000256" key="4">
    <source>
        <dbReference type="PIRNR" id="PIRNR000185"/>
    </source>
</evidence>
<evidence type="ECO:0000256" key="3">
    <source>
        <dbReference type="ARBA" id="ARBA00023002"/>
    </source>
</evidence>
<dbReference type="Pfam" id="PF00208">
    <property type="entry name" value="ELFV_dehydrog"/>
    <property type="match status" value="1"/>
</dbReference>
<dbReference type="Proteomes" id="UP001623660">
    <property type="component" value="Unassembled WGS sequence"/>
</dbReference>
<feature type="domain" description="Glutamate/phenylalanine/leucine/valine/L-tryptophan dehydrogenase C-terminal" evidence="6">
    <location>
        <begin position="140"/>
        <end position="383"/>
    </location>
</feature>
<dbReference type="EMBL" id="JBJHZX010000020">
    <property type="protein sequence ID" value="MFL0196635.1"/>
    <property type="molecule type" value="Genomic_DNA"/>
</dbReference>